<dbReference type="AlphaFoldDB" id="A0A916JCM8"/>
<sequence>MKSRRSFEPNRKQGLSPERAALQKQMASCFMILKFHDGNTWGKWSNEHAQPNKIMTISDGINEMLRVFEKYFRGSTFSGAIFDTRQHKKLGAFNKIYQFEKGVWTMVQPFEW</sequence>
<evidence type="ECO:0000313" key="1">
    <source>
        <dbReference type="EMBL" id="CAG4992301.1"/>
    </source>
</evidence>
<reference evidence="1" key="1">
    <citation type="submission" date="2021-04" db="EMBL/GenBank/DDBJ databases">
        <authorList>
            <person name="Rodrigo-Torres L."/>
            <person name="Arahal R. D."/>
            <person name="Lucena T."/>
        </authorList>
    </citation>
    <scope>NUCLEOTIDE SEQUENCE</scope>
    <source>
        <strain evidence="1">CECT 9275</strain>
    </source>
</reference>
<organism evidence="1 2">
    <name type="scientific">Dyadobacter helix</name>
    <dbReference type="NCBI Taxonomy" id="2822344"/>
    <lineage>
        <taxon>Bacteria</taxon>
        <taxon>Pseudomonadati</taxon>
        <taxon>Bacteroidota</taxon>
        <taxon>Cytophagia</taxon>
        <taxon>Cytophagales</taxon>
        <taxon>Spirosomataceae</taxon>
        <taxon>Dyadobacter</taxon>
    </lineage>
</organism>
<keyword evidence="2" id="KW-1185">Reference proteome</keyword>
<name>A0A916JCM8_9BACT</name>
<evidence type="ECO:0000313" key="2">
    <source>
        <dbReference type="Proteomes" id="UP000680038"/>
    </source>
</evidence>
<protein>
    <submittedName>
        <fullName evidence="1">Uncharacterized protein</fullName>
    </submittedName>
</protein>
<accession>A0A916JCM8</accession>
<dbReference type="Proteomes" id="UP000680038">
    <property type="component" value="Unassembled WGS sequence"/>
</dbReference>
<proteinExistence type="predicted"/>
<comment type="caution">
    <text evidence="1">The sequence shown here is derived from an EMBL/GenBank/DDBJ whole genome shotgun (WGS) entry which is preliminary data.</text>
</comment>
<gene>
    <name evidence="1" type="ORF">DYBT9275_00934</name>
</gene>
<dbReference type="EMBL" id="CAJRAF010000001">
    <property type="protein sequence ID" value="CAG4992301.1"/>
    <property type="molecule type" value="Genomic_DNA"/>
</dbReference>
<dbReference type="RefSeq" id="WP_215237639.1">
    <property type="nucleotide sequence ID" value="NZ_CAJRAF010000001.1"/>
</dbReference>